<dbReference type="AlphaFoldDB" id="A0A2S6NBJ5"/>
<dbReference type="InterPro" id="IPR052181">
    <property type="entry name" value="5hmC_binding"/>
</dbReference>
<organism evidence="1 2">
    <name type="scientific">Rhodoblastus sphagnicola</name>
    <dbReference type="NCBI Taxonomy" id="333368"/>
    <lineage>
        <taxon>Bacteria</taxon>
        <taxon>Pseudomonadati</taxon>
        <taxon>Pseudomonadota</taxon>
        <taxon>Alphaproteobacteria</taxon>
        <taxon>Hyphomicrobiales</taxon>
        <taxon>Rhodoblastaceae</taxon>
        <taxon>Rhodoblastus</taxon>
    </lineage>
</organism>
<keyword evidence="2" id="KW-1185">Reference proteome</keyword>
<sequence>MSAYWLFKSEPDAWSWEQMVACGKEGTGWTGVRNHLAKKQMQAMEIGDLGFFYHSNVGKAVVGIVEVIKLFHPDPTDASGKFGMVDVRAVEPLPRPVTLEEIKADARFADMALVKNMRLSVQPVSADHWRAIRALGGL</sequence>
<dbReference type="InterPro" id="IPR015947">
    <property type="entry name" value="PUA-like_sf"/>
</dbReference>
<dbReference type="OrthoDB" id="9791347at2"/>
<dbReference type="PANTHER" id="PTHR14087:SF7">
    <property type="entry name" value="THYMOCYTE NUCLEAR PROTEIN 1"/>
    <property type="match status" value="1"/>
</dbReference>
<name>A0A2S6NBJ5_9HYPH</name>
<dbReference type="InterPro" id="IPR047197">
    <property type="entry name" value="THYN1-like_EVE"/>
</dbReference>
<dbReference type="RefSeq" id="WP_104507290.1">
    <property type="nucleotide sequence ID" value="NZ_JACIGC010000002.1"/>
</dbReference>
<gene>
    <name evidence="1" type="ORF">CCR94_07665</name>
</gene>
<dbReference type="Proteomes" id="UP000239089">
    <property type="component" value="Unassembled WGS sequence"/>
</dbReference>
<dbReference type="PANTHER" id="PTHR14087">
    <property type="entry name" value="THYMOCYTE NUCLEAR PROTEIN 1"/>
    <property type="match status" value="1"/>
</dbReference>
<accession>A0A2S6NBJ5</accession>
<dbReference type="Gene3D" id="3.10.590.10">
    <property type="entry name" value="ph1033 like domains"/>
    <property type="match status" value="1"/>
</dbReference>
<reference evidence="1 2" key="1">
    <citation type="journal article" date="2018" name="Arch. Microbiol.">
        <title>New insights into the metabolic potential of the phototrophic purple bacterium Rhodopila globiformis DSM 161(T) from its draft genome sequence and evidence for a vanadium-dependent nitrogenase.</title>
        <authorList>
            <person name="Imhoff J.F."/>
            <person name="Rahn T."/>
            <person name="Kunzel S."/>
            <person name="Neulinger S.C."/>
        </authorList>
    </citation>
    <scope>NUCLEOTIDE SEQUENCE [LARGE SCALE GENOMIC DNA]</scope>
    <source>
        <strain evidence="1 2">DSM 16996</strain>
    </source>
</reference>
<dbReference type="SUPFAM" id="SSF88697">
    <property type="entry name" value="PUA domain-like"/>
    <property type="match status" value="1"/>
</dbReference>
<dbReference type="CDD" id="cd21133">
    <property type="entry name" value="EVE"/>
    <property type="match status" value="1"/>
</dbReference>
<dbReference type="Pfam" id="PF01878">
    <property type="entry name" value="EVE"/>
    <property type="match status" value="1"/>
</dbReference>
<evidence type="ECO:0000313" key="1">
    <source>
        <dbReference type="EMBL" id="PPQ31964.1"/>
    </source>
</evidence>
<dbReference type="EMBL" id="NHSJ01000046">
    <property type="protein sequence ID" value="PPQ31964.1"/>
    <property type="molecule type" value="Genomic_DNA"/>
</dbReference>
<dbReference type="InterPro" id="IPR002740">
    <property type="entry name" value="EVE_domain"/>
</dbReference>
<comment type="caution">
    <text evidence="1">The sequence shown here is derived from an EMBL/GenBank/DDBJ whole genome shotgun (WGS) entry which is preliminary data.</text>
</comment>
<protein>
    <submittedName>
        <fullName evidence="1">Ubiquinol-cytochrome C reductase</fullName>
    </submittedName>
</protein>
<evidence type="ECO:0000313" key="2">
    <source>
        <dbReference type="Proteomes" id="UP000239089"/>
    </source>
</evidence>
<proteinExistence type="predicted"/>